<evidence type="ECO:0000259" key="3">
    <source>
        <dbReference type="Pfam" id="PF01557"/>
    </source>
</evidence>
<dbReference type="InterPro" id="IPR051121">
    <property type="entry name" value="FAH"/>
</dbReference>
<keyword evidence="5" id="KW-1185">Reference proteome</keyword>
<reference evidence="6" key="1">
    <citation type="submission" date="2025-04" db="UniProtKB">
        <authorList>
            <consortium name="RefSeq"/>
        </authorList>
    </citation>
    <scope>IDENTIFICATION</scope>
</reference>
<gene>
    <name evidence="6" type="primary">LOC114347779</name>
</gene>
<dbReference type="InParanoid" id="A0A6P7HET0"/>
<dbReference type="SUPFAM" id="SSF56529">
    <property type="entry name" value="FAH"/>
    <property type="match status" value="1"/>
</dbReference>
<dbReference type="PANTHER" id="PTHR42796:SF4">
    <property type="entry name" value="FUMARYLACETOACETATE HYDROLASE DOMAIN-CONTAINING PROTEIN 2A"/>
    <property type="match status" value="1"/>
</dbReference>
<feature type="domain" description="Fumarylacetoacetase-like C-terminal" evidence="3">
    <location>
        <begin position="94"/>
        <end position="300"/>
    </location>
</feature>
<dbReference type="GO" id="GO:0050163">
    <property type="term" value="F:oxaloacetate tautomerase activity"/>
    <property type="evidence" value="ECO:0007669"/>
    <property type="project" value="UniProtKB-ARBA"/>
</dbReference>
<dbReference type="InterPro" id="IPR011234">
    <property type="entry name" value="Fumarylacetoacetase-like_C"/>
</dbReference>
<dbReference type="GO" id="GO:0046872">
    <property type="term" value="F:metal ion binding"/>
    <property type="evidence" value="ECO:0007669"/>
    <property type="project" value="UniProtKB-KW"/>
</dbReference>
<dbReference type="RefSeq" id="XP_028154250.1">
    <property type="nucleotide sequence ID" value="XM_028298449.1"/>
</dbReference>
<comment type="similarity">
    <text evidence="1">Belongs to the FAH family.</text>
</comment>
<dbReference type="InterPro" id="IPR036663">
    <property type="entry name" value="Fumarylacetoacetase_C_sf"/>
</dbReference>
<dbReference type="GO" id="GO:0006107">
    <property type="term" value="P:oxaloacetate metabolic process"/>
    <property type="evidence" value="ECO:0007669"/>
    <property type="project" value="UniProtKB-ARBA"/>
</dbReference>
<accession>A0A6P7HET0</accession>
<dbReference type="FunFam" id="3.90.850.10:FF:000002">
    <property type="entry name" value="2-hydroxyhepta-2,4-diene-1,7-dioate isomerase"/>
    <property type="match status" value="1"/>
</dbReference>
<evidence type="ECO:0000313" key="4">
    <source>
        <dbReference type="EnsemblMetazoa" id="XP_050515654.1"/>
    </source>
</evidence>
<dbReference type="EnsemblMetazoa" id="XM_050659697.1">
    <property type="protein sequence ID" value="XP_050515654.1"/>
    <property type="gene ID" value="LOC126890614"/>
</dbReference>
<dbReference type="Pfam" id="PF01557">
    <property type="entry name" value="FAA_hydrolase"/>
    <property type="match status" value="1"/>
</dbReference>
<evidence type="ECO:0000313" key="5">
    <source>
        <dbReference type="Proteomes" id="UP001652700"/>
    </source>
</evidence>
<dbReference type="OrthoDB" id="411064at2759"/>
<organism evidence="6">
    <name type="scientific">Diabrotica virgifera virgifera</name>
    <name type="common">western corn rootworm</name>
    <dbReference type="NCBI Taxonomy" id="50390"/>
    <lineage>
        <taxon>Eukaryota</taxon>
        <taxon>Metazoa</taxon>
        <taxon>Ecdysozoa</taxon>
        <taxon>Arthropoda</taxon>
        <taxon>Hexapoda</taxon>
        <taxon>Insecta</taxon>
        <taxon>Pterygota</taxon>
        <taxon>Neoptera</taxon>
        <taxon>Endopterygota</taxon>
        <taxon>Coleoptera</taxon>
        <taxon>Polyphaga</taxon>
        <taxon>Cucujiformia</taxon>
        <taxon>Chrysomeloidea</taxon>
        <taxon>Chrysomelidae</taxon>
        <taxon>Galerucinae</taxon>
        <taxon>Diabroticina</taxon>
        <taxon>Diabroticites</taxon>
        <taxon>Diabrotica</taxon>
    </lineage>
</organism>
<protein>
    <submittedName>
        <fullName evidence="6">Fumarylacetoacetate hydrolase domain-containing protein 2-like</fullName>
    </submittedName>
</protein>
<evidence type="ECO:0000256" key="2">
    <source>
        <dbReference type="ARBA" id="ARBA00022723"/>
    </source>
</evidence>
<dbReference type="Gene3D" id="3.90.850.10">
    <property type="entry name" value="Fumarylacetoacetase-like, C-terminal domain"/>
    <property type="match status" value="1"/>
</dbReference>
<keyword evidence="2" id="KW-0479">Metal-binding</keyword>
<name>A0A6P7HET0_DIAVI</name>
<proteinExistence type="inferred from homology"/>
<dbReference type="PANTHER" id="PTHR42796">
    <property type="entry name" value="FUMARYLACETOACETATE HYDROLASE DOMAIN-CONTAINING PROTEIN 2A-RELATED"/>
    <property type="match status" value="1"/>
</dbReference>
<reference evidence="4" key="2">
    <citation type="submission" date="2025-05" db="UniProtKB">
        <authorList>
            <consortium name="EnsemblMetazoa"/>
        </authorList>
    </citation>
    <scope>IDENTIFICATION</scope>
</reference>
<evidence type="ECO:0000256" key="1">
    <source>
        <dbReference type="ARBA" id="ARBA00010211"/>
    </source>
</evidence>
<dbReference type="Proteomes" id="UP001652700">
    <property type="component" value="Unplaced"/>
</dbReference>
<evidence type="ECO:0000313" key="6">
    <source>
        <dbReference type="RefSeq" id="XP_028154250.1"/>
    </source>
</evidence>
<dbReference type="AlphaFoldDB" id="A0A6P7HET0"/>
<sequence>MNICRRFSQYVNKNLEKMKIVQFKLNDNKVRIGVLSGDNVIDINASDPTIPNSLVEFLQDEKALDKIKSIASSPKKEHTLTNVKLLSPITKPDKILGVASNYKDDCNMRNIPYPKEPMVFSKFASVIIGPNDPIPKSDATNALDWEVELVAIIGKKAQYVKAKDAMDYIFGYTITQDLTAKDWVMRNNGQLVMCKNFDGFCPLGPCIVTKEELGDPYNVKLKTWVNGELKQSGHSENMLQRIDTLVEYLTSVMTLLPGDLILTGTPFGVGASQIPPQYLQKGDLVESEIDKIGKMSHRIV</sequence>